<accession>A0A8B9BCE7</accession>
<organism evidence="2 3">
    <name type="scientific">Anser brachyrhynchus</name>
    <name type="common">Pink-footed goose</name>
    <dbReference type="NCBI Taxonomy" id="132585"/>
    <lineage>
        <taxon>Eukaryota</taxon>
        <taxon>Metazoa</taxon>
        <taxon>Chordata</taxon>
        <taxon>Craniata</taxon>
        <taxon>Vertebrata</taxon>
        <taxon>Euteleostomi</taxon>
        <taxon>Archelosauria</taxon>
        <taxon>Archosauria</taxon>
        <taxon>Dinosauria</taxon>
        <taxon>Saurischia</taxon>
        <taxon>Theropoda</taxon>
        <taxon>Coelurosauria</taxon>
        <taxon>Aves</taxon>
        <taxon>Neognathae</taxon>
        <taxon>Galloanserae</taxon>
        <taxon>Anseriformes</taxon>
        <taxon>Anatidae</taxon>
        <taxon>Anserinae</taxon>
        <taxon>Anser</taxon>
    </lineage>
</organism>
<feature type="region of interest" description="Disordered" evidence="1">
    <location>
        <begin position="211"/>
        <end position="244"/>
    </location>
</feature>
<proteinExistence type="predicted"/>
<dbReference type="AlphaFoldDB" id="A0A8B9BCE7"/>
<dbReference type="Pfam" id="PF06080">
    <property type="entry name" value="DUF938"/>
    <property type="match status" value="2"/>
</dbReference>
<dbReference type="InterPro" id="IPR010342">
    <property type="entry name" value="DUF938"/>
</dbReference>
<evidence type="ECO:0000313" key="3">
    <source>
        <dbReference type="Proteomes" id="UP000694426"/>
    </source>
</evidence>
<dbReference type="PANTHER" id="PTHR20974">
    <property type="entry name" value="UPF0585 PROTEIN CG18661"/>
    <property type="match status" value="1"/>
</dbReference>
<dbReference type="Ensembl" id="ENSABRT00000003193.1">
    <property type="protein sequence ID" value="ENSABRP00000002162.1"/>
    <property type="gene ID" value="ENSABRG00000002154.1"/>
</dbReference>
<feature type="region of interest" description="Disordered" evidence="1">
    <location>
        <begin position="293"/>
        <end position="369"/>
    </location>
</feature>
<evidence type="ECO:0000313" key="2">
    <source>
        <dbReference type="Ensembl" id="ENSABRP00000002162.1"/>
    </source>
</evidence>
<reference evidence="2" key="1">
    <citation type="submission" date="2025-08" db="UniProtKB">
        <authorList>
            <consortium name="Ensembl"/>
        </authorList>
    </citation>
    <scope>IDENTIFICATION</scope>
</reference>
<name>A0A8B9BCE7_9AVES</name>
<dbReference type="Proteomes" id="UP000694426">
    <property type="component" value="Unplaced"/>
</dbReference>
<feature type="region of interest" description="Disordered" evidence="1">
    <location>
        <begin position="38"/>
        <end position="79"/>
    </location>
</feature>
<sequence>MEVSCCLGSGKYFEHRQTSELVMPSSLELPCSSCCSSGVPSSSSTSTRRSGNWDRDLGTGTRAGSPRPGSPPAQSRALEPIWKPCEAGQTETEDLEQGSGACCTRSIAAYAEAMQVPNMLPPIYLDVSQGWETWGGTQPATLDLIVSINMMHISELRCTEPYAVDGQISPQSNVDFDRSLRQSNPAWGLRDTALLRQLAEANGMRLERMVGAETPGGRSPCRWPPPDPSSVLAGGHAGQQQEPHLPQAVTRRTLRAPPGTALQGAGHGSEVAACCPAPLGSAGALGSISSGSIRGTPWAAQRAQPGRGRSTAGRRGQLSPGAGFHVSGQAPCRGVGPHSPRGTMLLPPIKSGGAAPHQQLPKSSSPAAACCPSARDTFGVWGALPPSLPPSTEAAGHRPLPRALQHAAAEQCRARGHHAAPEASVLQEGCRGWGSGQTPLQPSPVFYCCCPGWGYMGRACRQINYRGGNYKMVITAK</sequence>
<protein>
    <submittedName>
        <fullName evidence="2">Uncharacterized protein</fullName>
    </submittedName>
</protein>
<dbReference type="GeneTree" id="ENSGT00390000010750"/>
<keyword evidence="3" id="KW-1185">Reference proteome</keyword>
<evidence type="ECO:0000256" key="1">
    <source>
        <dbReference type="SAM" id="MobiDB-lite"/>
    </source>
</evidence>
<dbReference type="PANTHER" id="PTHR20974:SF2">
    <property type="entry name" value="METHYLTRANSFERASE-LIKE 26"/>
    <property type="match status" value="1"/>
</dbReference>
<feature type="compositionally biased region" description="Low complexity" evidence="1">
    <location>
        <begin position="38"/>
        <end position="50"/>
    </location>
</feature>
<reference evidence="2" key="2">
    <citation type="submission" date="2025-09" db="UniProtKB">
        <authorList>
            <consortium name="Ensembl"/>
        </authorList>
    </citation>
    <scope>IDENTIFICATION</scope>
</reference>